<reference evidence="1" key="1">
    <citation type="submission" date="2020-07" db="EMBL/GenBank/DDBJ databases">
        <title>Multicomponent nature underlies the extraordinary mechanical properties of spider dragline silk.</title>
        <authorList>
            <person name="Kono N."/>
            <person name="Nakamura H."/>
            <person name="Mori M."/>
            <person name="Yoshida Y."/>
            <person name="Ohtoshi R."/>
            <person name="Malay A.D."/>
            <person name="Moran D.A.P."/>
            <person name="Tomita M."/>
            <person name="Numata K."/>
            <person name="Arakawa K."/>
        </authorList>
    </citation>
    <scope>NUCLEOTIDE SEQUENCE</scope>
</reference>
<dbReference type="EMBL" id="BMAO01010345">
    <property type="protein sequence ID" value="GFQ66504.1"/>
    <property type="molecule type" value="Genomic_DNA"/>
</dbReference>
<name>A0A8X6GGG2_TRICU</name>
<organism evidence="1 2">
    <name type="scientific">Trichonephila clavata</name>
    <name type="common">Joro spider</name>
    <name type="synonym">Nephila clavata</name>
    <dbReference type="NCBI Taxonomy" id="2740835"/>
    <lineage>
        <taxon>Eukaryota</taxon>
        <taxon>Metazoa</taxon>
        <taxon>Ecdysozoa</taxon>
        <taxon>Arthropoda</taxon>
        <taxon>Chelicerata</taxon>
        <taxon>Arachnida</taxon>
        <taxon>Araneae</taxon>
        <taxon>Araneomorphae</taxon>
        <taxon>Entelegynae</taxon>
        <taxon>Araneoidea</taxon>
        <taxon>Nephilidae</taxon>
        <taxon>Trichonephila</taxon>
    </lineage>
</organism>
<accession>A0A8X6GGG2</accession>
<protein>
    <submittedName>
        <fullName evidence="1">Uncharacterized protein</fullName>
    </submittedName>
</protein>
<dbReference type="AlphaFoldDB" id="A0A8X6GGG2"/>
<gene>
    <name evidence="1" type="ORF">TNCT_171901</name>
</gene>
<evidence type="ECO:0000313" key="2">
    <source>
        <dbReference type="Proteomes" id="UP000887116"/>
    </source>
</evidence>
<keyword evidence="2" id="KW-1185">Reference proteome</keyword>
<dbReference type="Proteomes" id="UP000887116">
    <property type="component" value="Unassembled WGS sequence"/>
</dbReference>
<comment type="caution">
    <text evidence="1">The sequence shown here is derived from an EMBL/GenBank/DDBJ whole genome shotgun (WGS) entry which is preliminary data.</text>
</comment>
<sequence>MNRVAGYFTRKTKTWYSHCKRRRCELGGRVGASSQFPHGVVSQQLILALLICPIQRFKSDNMQIIDYKIHGPHEFSARVEAEVRNI</sequence>
<proteinExistence type="predicted"/>
<evidence type="ECO:0000313" key="1">
    <source>
        <dbReference type="EMBL" id="GFQ66504.1"/>
    </source>
</evidence>